<feature type="region of interest" description="Disordered" evidence="2">
    <location>
        <begin position="486"/>
        <end position="509"/>
    </location>
</feature>
<evidence type="ECO:0000313" key="3">
    <source>
        <dbReference type="EMBL" id="KAF6751364.1"/>
    </source>
</evidence>
<sequence length="559" mass="64561">MDPQTLRQCVRKNLALDPNEQVVAQEKEIQYKVELLSWRRKIEATEILLNALKQKAVVAEHNRSMWSTILAPIRRLPAEILVEIFTLACLGDVFHIFPNIDAKAPISTSHSLIHVCKYWRDTALDIPRIWNHFVVVHPDAFDKRRFHWKHLFGVYGKNLTHIDLHLLEGMLFNRDGSLSRSIFKYQQQYTSLRLQAPTLPLRTQSTGPLPKEYDMPLLEELVFRCRKVYTHDDMNFKAPRLKRLSIYYYDCLNSSKVRFPWNQVTHLFLGCMESTDSDTDPGELAYEHFLPFLKKLVNVTYLGLSSVWMREGYSSTTPTKSRIVLSKLRHLEIQDPHFHLLVRTLDSGTGRDFLDHISAPALAAFDLIFHYHPIFLHYLKWGVFEYVASFLRRTPLLSKLRVVVAKDSGYYYDNPATAGLEDCPMFALSGNAQHFEDLAQTRDDTFTRDAESHPQPFKRWPADVYTMDHLIDRFLEREDPYFQRAEVKEDEEGHGSERTERSEGGEKAVETAIGVRSSKSLKSGTALDVMRGVFKMLGHKHGVADGERKAYFAASVLSN</sequence>
<name>A0A8H6HRG9_9AGAR</name>
<dbReference type="Proteomes" id="UP000521943">
    <property type="component" value="Unassembled WGS sequence"/>
</dbReference>
<feature type="coiled-coil region" evidence="1">
    <location>
        <begin position="35"/>
        <end position="62"/>
    </location>
</feature>
<evidence type="ECO:0000256" key="1">
    <source>
        <dbReference type="SAM" id="Coils"/>
    </source>
</evidence>
<gene>
    <name evidence="3" type="ORF">DFP72DRAFT_1047910</name>
</gene>
<keyword evidence="1" id="KW-0175">Coiled coil</keyword>
<dbReference type="EMBL" id="JACGCI010000051">
    <property type="protein sequence ID" value="KAF6751364.1"/>
    <property type="molecule type" value="Genomic_DNA"/>
</dbReference>
<comment type="caution">
    <text evidence="3">The sequence shown here is derived from an EMBL/GenBank/DDBJ whole genome shotgun (WGS) entry which is preliminary data.</text>
</comment>
<evidence type="ECO:0008006" key="5">
    <source>
        <dbReference type="Google" id="ProtNLM"/>
    </source>
</evidence>
<evidence type="ECO:0000256" key="2">
    <source>
        <dbReference type="SAM" id="MobiDB-lite"/>
    </source>
</evidence>
<dbReference type="AlphaFoldDB" id="A0A8H6HRG9"/>
<organism evidence="3 4">
    <name type="scientific">Ephemerocybe angulata</name>
    <dbReference type="NCBI Taxonomy" id="980116"/>
    <lineage>
        <taxon>Eukaryota</taxon>
        <taxon>Fungi</taxon>
        <taxon>Dikarya</taxon>
        <taxon>Basidiomycota</taxon>
        <taxon>Agaricomycotina</taxon>
        <taxon>Agaricomycetes</taxon>
        <taxon>Agaricomycetidae</taxon>
        <taxon>Agaricales</taxon>
        <taxon>Agaricineae</taxon>
        <taxon>Psathyrellaceae</taxon>
        <taxon>Ephemerocybe</taxon>
    </lineage>
</organism>
<reference evidence="3 4" key="1">
    <citation type="submission" date="2020-07" db="EMBL/GenBank/DDBJ databases">
        <title>Comparative genomics of pyrophilous fungi reveals a link between fire events and developmental genes.</title>
        <authorList>
            <consortium name="DOE Joint Genome Institute"/>
            <person name="Steindorff A.S."/>
            <person name="Carver A."/>
            <person name="Calhoun S."/>
            <person name="Stillman K."/>
            <person name="Liu H."/>
            <person name="Lipzen A."/>
            <person name="Pangilinan J."/>
            <person name="Labutti K."/>
            <person name="Bruns T.D."/>
            <person name="Grigoriev I.V."/>
        </authorList>
    </citation>
    <scope>NUCLEOTIDE SEQUENCE [LARGE SCALE GENOMIC DNA]</scope>
    <source>
        <strain evidence="3 4">CBS 144469</strain>
    </source>
</reference>
<evidence type="ECO:0000313" key="4">
    <source>
        <dbReference type="Proteomes" id="UP000521943"/>
    </source>
</evidence>
<dbReference type="OrthoDB" id="2825482at2759"/>
<keyword evidence="4" id="KW-1185">Reference proteome</keyword>
<accession>A0A8H6HRG9</accession>
<proteinExistence type="predicted"/>
<protein>
    <recommendedName>
        <fullName evidence="5">F-box domain-containing protein</fullName>
    </recommendedName>
</protein>